<comment type="caution">
    <text evidence="3">The sequence shown here is derived from an EMBL/GenBank/DDBJ whole genome shotgun (WGS) entry which is preliminary data.</text>
</comment>
<dbReference type="Gene3D" id="1.10.1200.270">
    <property type="entry name" value="Methyltransferase, alpha-helical capping domain"/>
    <property type="match status" value="1"/>
</dbReference>
<dbReference type="AlphaFoldDB" id="A0A3M6TJG8"/>
<sequence>MSGCRERKLSRPHTEWVPSGAGYFTSKFSISEESMKHISPTVIESFKSIAVYSGKPFTIADYGCADGGTSMPLMYACVEELRNLHGNELEIHINYEDRPENDYNSVFYYVQGLLPLSSSYLSDFPNVFVSATGTSFYEQCFPSDSVNLGFSCLAIQWLRKKPCNFTRAILHCFSEVPEERNMFAKQAEKDWEQFLLMRAKELAKGGRLALIIACTHGKETEGSVPALVIYKLLYNVWESMEKDKIISKKDMEEMTIPEYFRTREELVKPFLSDTSPVRNAGLNLVSMELKEFPLPEKAMWKITGNAKACARLMTEQTRAWSNSFFQSALSDHHSAEEKNSILDEFFYRLEEQFLLSPEDYMGVIWNAFMIIEKSRP</sequence>
<keyword evidence="4" id="KW-1185">Reference proteome</keyword>
<dbReference type="InterPro" id="IPR029063">
    <property type="entry name" value="SAM-dependent_MTases_sf"/>
</dbReference>
<name>A0A3M6TJG8_POCDA</name>
<gene>
    <name evidence="3" type="ORF">pdam_00008643</name>
</gene>
<evidence type="ECO:0000256" key="2">
    <source>
        <dbReference type="ARBA" id="ARBA00022842"/>
    </source>
</evidence>
<keyword evidence="1" id="KW-0479">Metal-binding</keyword>
<dbReference type="OrthoDB" id="1890922at2759"/>
<evidence type="ECO:0000313" key="3">
    <source>
        <dbReference type="EMBL" id="RMX41562.1"/>
    </source>
</evidence>
<evidence type="ECO:0008006" key="5">
    <source>
        <dbReference type="Google" id="ProtNLM"/>
    </source>
</evidence>
<accession>A0A3M6TJG8</accession>
<evidence type="ECO:0000313" key="4">
    <source>
        <dbReference type="Proteomes" id="UP000275408"/>
    </source>
</evidence>
<proteinExistence type="predicted"/>
<dbReference type="Pfam" id="PF03492">
    <property type="entry name" value="Methyltransf_7"/>
    <property type="match status" value="1"/>
</dbReference>
<dbReference type="InterPro" id="IPR005299">
    <property type="entry name" value="MeTrfase_7"/>
</dbReference>
<dbReference type="Gene3D" id="3.40.50.150">
    <property type="entry name" value="Vaccinia Virus protein VP39"/>
    <property type="match status" value="1"/>
</dbReference>
<organism evidence="3 4">
    <name type="scientific">Pocillopora damicornis</name>
    <name type="common">Cauliflower coral</name>
    <name type="synonym">Millepora damicornis</name>
    <dbReference type="NCBI Taxonomy" id="46731"/>
    <lineage>
        <taxon>Eukaryota</taxon>
        <taxon>Metazoa</taxon>
        <taxon>Cnidaria</taxon>
        <taxon>Anthozoa</taxon>
        <taxon>Hexacorallia</taxon>
        <taxon>Scleractinia</taxon>
        <taxon>Astrocoeniina</taxon>
        <taxon>Pocilloporidae</taxon>
        <taxon>Pocillopora</taxon>
    </lineage>
</organism>
<dbReference type="OMA" id="SHIDSIP"/>
<dbReference type="GO" id="GO:0046872">
    <property type="term" value="F:metal ion binding"/>
    <property type="evidence" value="ECO:0007669"/>
    <property type="project" value="UniProtKB-KW"/>
</dbReference>
<evidence type="ECO:0000256" key="1">
    <source>
        <dbReference type="ARBA" id="ARBA00022723"/>
    </source>
</evidence>
<reference evidence="3 4" key="1">
    <citation type="journal article" date="2018" name="Sci. Rep.">
        <title>Comparative analysis of the Pocillopora damicornis genome highlights role of immune system in coral evolution.</title>
        <authorList>
            <person name="Cunning R."/>
            <person name="Bay R.A."/>
            <person name="Gillette P."/>
            <person name="Baker A.C."/>
            <person name="Traylor-Knowles N."/>
        </authorList>
    </citation>
    <scope>NUCLEOTIDE SEQUENCE [LARGE SCALE GENOMIC DNA]</scope>
    <source>
        <strain evidence="3">RSMAS</strain>
        <tissue evidence="3">Whole animal</tissue>
    </source>
</reference>
<dbReference type="PANTHER" id="PTHR31009">
    <property type="entry name" value="S-ADENOSYL-L-METHIONINE:CARBOXYL METHYLTRANSFERASE FAMILY PROTEIN"/>
    <property type="match status" value="1"/>
</dbReference>
<dbReference type="Proteomes" id="UP000275408">
    <property type="component" value="Unassembled WGS sequence"/>
</dbReference>
<keyword evidence="2" id="KW-0460">Magnesium</keyword>
<dbReference type="GO" id="GO:0008168">
    <property type="term" value="F:methyltransferase activity"/>
    <property type="evidence" value="ECO:0007669"/>
    <property type="project" value="InterPro"/>
</dbReference>
<dbReference type="EMBL" id="RCHS01003477">
    <property type="protein sequence ID" value="RMX41562.1"/>
    <property type="molecule type" value="Genomic_DNA"/>
</dbReference>
<dbReference type="SUPFAM" id="SSF53335">
    <property type="entry name" value="S-adenosyl-L-methionine-dependent methyltransferases"/>
    <property type="match status" value="1"/>
</dbReference>
<dbReference type="InterPro" id="IPR042086">
    <property type="entry name" value="MeTrfase_capping"/>
</dbReference>
<protein>
    <recommendedName>
        <fullName evidence="5">SAM dependent carboxyl methyltransferase</fullName>
    </recommendedName>
</protein>